<reference evidence="8 10" key="1">
    <citation type="submission" date="2015-02" db="EMBL/GenBank/DDBJ databases">
        <authorList>
            <person name="Chooi Y.-H."/>
        </authorList>
    </citation>
    <scope>NUCLEOTIDE SEQUENCE [LARGE SCALE GENOMIC DNA]</scope>
    <source>
        <strain evidence="8">E3</strain>
    </source>
</reference>
<feature type="compositionally biased region" description="Basic and acidic residues" evidence="6">
    <location>
        <begin position="188"/>
        <end position="198"/>
    </location>
</feature>
<dbReference type="PANTHER" id="PTHR43811">
    <property type="entry name" value="FKBP-TYPE PEPTIDYL-PROLYL CIS-TRANS ISOMERASE FKPA"/>
    <property type="match status" value="1"/>
</dbReference>
<reference evidence="9 11" key="2">
    <citation type="submission" date="2018-03" db="EMBL/GenBank/DDBJ databases">
        <authorList>
            <person name="Fogelqvist J."/>
        </authorList>
    </citation>
    <scope>NUCLEOTIDE SEQUENCE [LARGE SCALE GENOMIC DNA]</scope>
</reference>
<gene>
    <name evidence="8" type="ORF">PBRA_000431</name>
    <name evidence="9" type="ORF">PLBR_LOCUS306</name>
</gene>
<evidence type="ECO:0000256" key="6">
    <source>
        <dbReference type="SAM" id="MobiDB-lite"/>
    </source>
</evidence>
<comment type="catalytic activity">
    <reaction evidence="1 4 5">
        <text>[protein]-peptidylproline (omega=180) = [protein]-peptidylproline (omega=0)</text>
        <dbReference type="Rhea" id="RHEA:16237"/>
        <dbReference type="Rhea" id="RHEA-COMP:10747"/>
        <dbReference type="Rhea" id="RHEA-COMP:10748"/>
        <dbReference type="ChEBI" id="CHEBI:83833"/>
        <dbReference type="ChEBI" id="CHEBI:83834"/>
        <dbReference type="EC" id="5.2.1.8"/>
    </reaction>
</comment>
<feature type="region of interest" description="Disordered" evidence="6">
    <location>
        <begin position="121"/>
        <end position="270"/>
    </location>
</feature>
<evidence type="ECO:0000313" key="10">
    <source>
        <dbReference type="Proteomes" id="UP000039324"/>
    </source>
</evidence>
<dbReference type="GO" id="GO:0005634">
    <property type="term" value="C:nucleus"/>
    <property type="evidence" value="ECO:0007669"/>
    <property type="project" value="UniProtKB-ARBA"/>
</dbReference>
<name>A0A0G4IHF9_PLABS</name>
<dbReference type="InterPro" id="IPR041232">
    <property type="entry name" value="NPL"/>
</dbReference>
<evidence type="ECO:0000313" key="9">
    <source>
        <dbReference type="EMBL" id="SPQ93091.1"/>
    </source>
</evidence>
<dbReference type="Proteomes" id="UP000039324">
    <property type="component" value="Unassembled WGS sequence"/>
</dbReference>
<dbReference type="FunFam" id="3.10.50.40:FF:000006">
    <property type="entry name" value="Peptidyl-prolyl cis-trans isomerase"/>
    <property type="match status" value="1"/>
</dbReference>
<dbReference type="Pfam" id="PF17800">
    <property type="entry name" value="NPL"/>
    <property type="match status" value="1"/>
</dbReference>
<comment type="similarity">
    <text evidence="4">Belongs to the FKBP-type PPIase family.</text>
</comment>
<dbReference type="STRING" id="37360.A0A0G4IHF9"/>
<keyword evidence="3 4" id="KW-0413">Isomerase</keyword>
<feature type="compositionally biased region" description="Acidic residues" evidence="6">
    <location>
        <begin position="121"/>
        <end position="173"/>
    </location>
</feature>
<keyword evidence="10" id="KW-1185">Reference proteome</keyword>
<dbReference type="InterPro" id="IPR001179">
    <property type="entry name" value="PPIase_FKBP_dom"/>
</dbReference>
<dbReference type="OrthoDB" id="1902587at2759"/>
<feature type="compositionally biased region" description="Basic and acidic residues" evidence="6">
    <location>
        <begin position="221"/>
        <end position="233"/>
    </location>
</feature>
<organism evidence="8 10">
    <name type="scientific">Plasmodiophora brassicae</name>
    <name type="common">Clubroot disease agent</name>
    <dbReference type="NCBI Taxonomy" id="37360"/>
    <lineage>
        <taxon>Eukaryota</taxon>
        <taxon>Sar</taxon>
        <taxon>Rhizaria</taxon>
        <taxon>Endomyxa</taxon>
        <taxon>Phytomyxea</taxon>
        <taxon>Plasmodiophorida</taxon>
        <taxon>Plasmodiophoridae</taxon>
        <taxon>Plasmodiophora</taxon>
    </lineage>
</organism>
<dbReference type="SUPFAM" id="SSF54534">
    <property type="entry name" value="FKBP-like"/>
    <property type="match status" value="1"/>
</dbReference>
<dbReference type="Gene3D" id="3.10.50.40">
    <property type="match status" value="1"/>
</dbReference>
<dbReference type="EC" id="5.2.1.8" evidence="4"/>
<feature type="compositionally biased region" description="Low complexity" evidence="6">
    <location>
        <begin position="208"/>
        <end position="219"/>
    </location>
</feature>
<feature type="compositionally biased region" description="Low complexity" evidence="6">
    <location>
        <begin position="245"/>
        <end position="258"/>
    </location>
</feature>
<evidence type="ECO:0000256" key="1">
    <source>
        <dbReference type="ARBA" id="ARBA00000971"/>
    </source>
</evidence>
<proteinExistence type="inferred from homology"/>
<dbReference type="GO" id="GO:0003755">
    <property type="term" value="F:peptidyl-prolyl cis-trans isomerase activity"/>
    <property type="evidence" value="ECO:0007669"/>
    <property type="project" value="UniProtKB-KW"/>
</dbReference>
<feature type="domain" description="PPIase FKBP-type" evidence="7">
    <location>
        <begin position="294"/>
        <end position="382"/>
    </location>
</feature>
<evidence type="ECO:0000256" key="3">
    <source>
        <dbReference type="ARBA" id="ARBA00023235"/>
    </source>
</evidence>
<evidence type="ECO:0000313" key="8">
    <source>
        <dbReference type="EMBL" id="CEO94646.1"/>
    </source>
</evidence>
<evidence type="ECO:0000256" key="5">
    <source>
        <dbReference type="PROSITE-ProRule" id="PRU00277"/>
    </source>
</evidence>
<accession>A0A0G4IHF9</accession>
<evidence type="ECO:0000259" key="7">
    <source>
        <dbReference type="PROSITE" id="PS50059"/>
    </source>
</evidence>
<sequence>MKMPSNDPINDDAAPPSMSGFEFWGATIQPGKVVKCEIAENILHVTSIALDLANVDEKMAGQRSILYAVMDDKQFVIASLREGGCEQISVDFLFRESKPFKFKLVGKLPVHLVGYLQPLMDLDDDSDDEDFEGSEEDISEEESDEEMIDAESGDEDVEAEDDEEESGEEDDEPVEKAAPSRAAGGQKRPNDVSEDKPQQIKKQKQQEKQQQQKQQQKPPQQKKEQEQPKKKGVAESPALAKKDAQQQQQKQAETPKQAEPSGAEAPNKDGFVKVFGGVMIKDTKIGEGKVAAKGKRLGVTYKGMLKNGKVFDSNTDSNKPFHFKLGNGDVIKAWDVGFAGMKVGGKRTIVCPPKMAYGKEGAPPAIPPNSVLIFEVELCHVK</sequence>
<dbReference type="AlphaFoldDB" id="A0A0G4IHF9"/>
<dbReference type="EMBL" id="OVEO01000001">
    <property type="protein sequence ID" value="SPQ93091.1"/>
    <property type="molecule type" value="Genomic_DNA"/>
</dbReference>
<evidence type="ECO:0000256" key="4">
    <source>
        <dbReference type="PIRNR" id="PIRNR001473"/>
    </source>
</evidence>
<dbReference type="PANTHER" id="PTHR43811:SF19">
    <property type="entry name" value="39 KDA FK506-BINDING NUCLEAR PROTEIN"/>
    <property type="match status" value="1"/>
</dbReference>
<dbReference type="Gene3D" id="2.60.120.340">
    <property type="entry name" value="Nucleoplasmin core domain"/>
    <property type="match status" value="1"/>
</dbReference>
<dbReference type="EMBL" id="CDSF01000001">
    <property type="protein sequence ID" value="CEO94646.1"/>
    <property type="molecule type" value="Genomic_DNA"/>
</dbReference>
<dbReference type="InterPro" id="IPR023566">
    <property type="entry name" value="PPIase_Fpr3/Fpr4-like"/>
</dbReference>
<evidence type="ECO:0000256" key="2">
    <source>
        <dbReference type="ARBA" id="ARBA00023110"/>
    </source>
</evidence>
<dbReference type="OMA" id="CPPHMAY"/>
<keyword evidence="9" id="KW-0496">Mitochondrion</keyword>
<dbReference type="Pfam" id="PF00254">
    <property type="entry name" value="FKBP_C"/>
    <property type="match status" value="1"/>
</dbReference>
<evidence type="ECO:0000313" key="11">
    <source>
        <dbReference type="Proteomes" id="UP000290189"/>
    </source>
</evidence>
<dbReference type="PROSITE" id="PS50059">
    <property type="entry name" value="FKBP_PPIASE"/>
    <property type="match status" value="1"/>
</dbReference>
<dbReference type="Proteomes" id="UP000290189">
    <property type="component" value="Unassembled WGS sequence"/>
</dbReference>
<protein>
    <recommendedName>
        <fullName evidence="4">FK506-binding protein</fullName>
        <ecNumber evidence="4">5.2.1.8</ecNumber>
    </recommendedName>
</protein>
<geneLocation type="mitochondrion" evidence="9"/>
<dbReference type="PIRSF" id="PIRSF001473">
    <property type="entry name" value="FK506-bp_FPR3"/>
    <property type="match status" value="1"/>
</dbReference>
<dbReference type="InterPro" id="IPR046357">
    <property type="entry name" value="PPIase_dom_sf"/>
</dbReference>
<keyword evidence="2 4" id="KW-0697">Rotamase</keyword>